<gene>
    <name evidence="7" type="ORF">JF887_02450</name>
</gene>
<evidence type="ECO:0000313" key="8">
    <source>
        <dbReference type="Proteomes" id="UP000614410"/>
    </source>
</evidence>
<keyword evidence="3" id="KW-0547">Nucleotide-binding</keyword>
<evidence type="ECO:0000259" key="6">
    <source>
        <dbReference type="PROSITE" id="PS50893"/>
    </source>
</evidence>
<organism evidence="7 8">
    <name type="scientific">Candidatus Amunia macphersoniae</name>
    <dbReference type="NCBI Taxonomy" id="3127014"/>
    <lineage>
        <taxon>Bacteria</taxon>
        <taxon>Bacillati</taxon>
        <taxon>Candidatus Dormiibacterota</taxon>
        <taxon>Candidatus Dormibacteria</taxon>
        <taxon>Candidatus Aeolococcales</taxon>
        <taxon>Candidatus Aeolococcaceae</taxon>
        <taxon>Candidatus Amunia</taxon>
    </lineage>
</organism>
<dbReference type="SMART" id="SM00382">
    <property type="entry name" value="AAA"/>
    <property type="match status" value="1"/>
</dbReference>
<evidence type="ECO:0000256" key="4">
    <source>
        <dbReference type="ARBA" id="ARBA00022840"/>
    </source>
</evidence>
<keyword evidence="2" id="KW-0813">Transport</keyword>
<sequence length="252" mass="26052">MLSVEGLTVRYGGTLLAVDAVSFDIGEGGSVSLLGANGAGKSTVLRAISGLLRFHGGAIESGRVRFDDHDITGTDCSRLVSLGIAQVLEGRRIFGDLTVAENLRAGGFVSGRRGDQLRTHVLELFPQLEPRLDVAAGLLSGGEQQMLAIGRALMAGPRLLLLDEPSLGLAPLVVRRIGEVLARINRDDGVGLLVVEQSTALAVAITTQAHLLETGRVVKSAPTAQLVADASVRASYLGTIAGTDLVAAGADA</sequence>
<evidence type="ECO:0000256" key="3">
    <source>
        <dbReference type="ARBA" id="ARBA00022741"/>
    </source>
</evidence>
<reference evidence="7 8" key="1">
    <citation type="submission" date="2020-10" db="EMBL/GenBank/DDBJ databases">
        <title>Ca. Dormibacterota MAGs.</title>
        <authorList>
            <person name="Montgomery K."/>
        </authorList>
    </citation>
    <scope>NUCLEOTIDE SEQUENCE [LARGE SCALE GENOMIC DNA]</scope>
    <source>
        <strain evidence="7">Mitchell_Peninsula_5</strain>
    </source>
</reference>
<dbReference type="Pfam" id="PF00005">
    <property type="entry name" value="ABC_tran"/>
    <property type="match status" value="1"/>
</dbReference>
<protein>
    <submittedName>
        <fullName evidence="7">ABC transporter ATP-binding protein</fullName>
    </submittedName>
</protein>
<dbReference type="GO" id="GO:0015807">
    <property type="term" value="P:L-amino acid transport"/>
    <property type="evidence" value="ECO:0007669"/>
    <property type="project" value="TreeGrafter"/>
</dbReference>
<dbReference type="EMBL" id="JAEKNN010000009">
    <property type="protein sequence ID" value="MBJ7608279.1"/>
    <property type="molecule type" value="Genomic_DNA"/>
</dbReference>
<feature type="domain" description="ABC transporter" evidence="6">
    <location>
        <begin position="2"/>
        <end position="239"/>
    </location>
</feature>
<evidence type="ECO:0000256" key="1">
    <source>
        <dbReference type="ARBA" id="ARBA00005417"/>
    </source>
</evidence>
<dbReference type="Gene3D" id="3.40.50.300">
    <property type="entry name" value="P-loop containing nucleotide triphosphate hydrolases"/>
    <property type="match status" value="1"/>
</dbReference>
<dbReference type="InterPro" id="IPR017871">
    <property type="entry name" value="ABC_transporter-like_CS"/>
</dbReference>
<dbReference type="PANTHER" id="PTHR43820:SF4">
    <property type="entry name" value="HIGH-AFFINITY BRANCHED-CHAIN AMINO ACID TRANSPORT ATP-BINDING PROTEIN LIVF"/>
    <property type="match status" value="1"/>
</dbReference>
<proteinExistence type="inferred from homology"/>
<evidence type="ECO:0000256" key="2">
    <source>
        <dbReference type="ARBA" id="ARBA00022448"/>
    </source>
</evidence>
<dbReference type="InterPro" id="IPR027417">
    <property type="entry name" value="P-loop_NTPase"/>
</dbReference>
<dbReference type="AlphaFoldDB" id="A0A934KDB6"/>
<dbReference type="PANTHER" id="PTHR43820">
    <property type="entry name" value="HIGH-AFFINITY BRANCHED-CHAIN AMINO ACID TRANSPORT ATP-BINDING PROTEIN LIVF"/>
    <property type="match status" value="1"/>
</dbReference>
<dbReference type="Proteomes" id="UP000614410">
    <property type="component" value="Unassembled WGS sequence"/>
</dbReference>
<keyword evidence="4 7" id="KW-0067">ATP-binding</keyword>
<accession>A0A934KDB6</accession>
<dbReference type="GO" id="GO:0016887">
    <property type="term" value="F:ATP hydrolysis activity"/>
    <property type="evidence" value="ECO:0007669"/>
    <property type="project" value="InterPro"/>
</dbReference>
<dbReference type="InterPro" id="IPR052156">
    <property type="entry name" value="BCAA_Transport_ATP-bd_LivF"/>
</dbReference>
<comment type="caution">
    <text evidence="7">The sequence shown here is derived from an EMBL/GenBank/DDBJ whole genome shotgun (WGS) entry which is preliminary data.</text>
</comment>
<dbReference type="PROSITE" id="PS00211">
    <property type="entry name" value="ABC_TRANSPORTER_1"/>
    <property type="match status" value="1"/>
</dbReference>
<dbReference type="SUPFAM" id="SSF52540">
    <property type="entry name" value="P-loop containing nucleoside triphosphate hydrolases"/>
    <property type="match status" value="1"/>
</dbReference>
<dbReference type="PROSITE" id="PS50893">
    <property type="entry name" value="ABC_TRANSPORTER_2"/>
    <property type="match status" value="1"/>
</dbReference>
<dbReference type="InterPro" id="IPR003593">
    <property type="entry name" value="AAA+_ATPase"/>
</dbReference>
<evidence type="ECO:0000256" key="5">
    <source>
        <dbReference type="ARBA" id="ARBA00022970"/>
    </source>
</evidence>
<dbReference type="CDD" id="cd03224">
    <property type="entry name" value="ABC_TM1139_LivF_branched"/>
    <property type="match status" value="1"/>
</dbReference>
<dbReference type="GO" id="GO:0005524">
    <property type="term" value="F:ATP binding"/>
    <property type="evidence" value="ECO:0007669"/>
    <property type="project" value="UniProtKB-KW"/>
</dbReference>
<name>A0A934KDB6_9BACT</name>
<comment type="similarity">
    <text evidence="1">Belongs to the ABC transporter superfamily.</text>
</comment>
<evidence type="ECO:0000313" key="7">
    <source>
        <dbReference type="EMBL" id="MBJ7608279.1"/>
    </source>
</evidence>
<keyword evidence="5" id="KW-0029">Amino-acid transport</keyword>
<dbReference type="GO" id="GO:0015658">
    <property type="term" value="F:branched-chain amino acid transmembrane transporter activity"/>
    <property type="evidence" value="ECO:0007669"/>
    <property type="project" value="TreeGrafter"/>
</dbReference>
<dbReference type="InterPro" id="IPR003439">
    <property type="entry name" value="ABC_transporter-like_ATP-bd"/>
</dbReference>